<feature type="domain" description="OmpA-like" evidence="5">
    <location>
        <begin position="562"/>
        <end position="676"/>
    </location>
</feature>
<dbReference type="InterPro" id="IPR023296">
    <property type="entry name" value="Glyco_hydro_beta-prop_sf"/>
</dbReference>
<dbReference type="RefSeq" id="WP_346822950.1">
    <property type="nucleotide sequence ID" value="NZ_JBDKWZ010000012.1"/>
</dbReference>
<comment type="caution">
    <text evidence="6">The sequence shown here is derived from an EMBL/GenBank/DDBJ whole genome shotgun (WGS) entry which is preliminary data.</text>
</comment>
<dbReference type="PRINTS" id="PR01021">
    <property type="entry name" value="OMPADOMAIN"/>
</dbReference>
<dbReference type="Proteomes" id="UP001403385">
    <property type="component" value="Unassembled WGS sequence"/>
</dbReference>
<reference evidence="6 7" key="1">
    <citation type="submission" date="2024-04" db="EMBL/GenBank/DDBJ databases">
        <title>Novel genus in family Flammeovirgaceae.</title>
        <authorList>
            <person name="Nguyen T.H."/>
            <person name="Vuong T.Q."/>
            <person name="Le H."/>
            <person name="Kim S.-G."/>
        </authorList>
    </citation>
    <scope>NUCLEOTIDE SEQUENCE [LARGE SCALE GENOMIC DNA]</scope>
    <source>
        <strain evidence="6 7">JCM 23209</strain>
    </source>
</reference>
<accession>A0AAW9SB32</accession>
<sequence length="676" mass="75524">MLICMGLCVGGWAQHITVQWASEVVGVSSEYGAGTTSKQYKAIQALGKPNKLPAAGSSPCAWSPAKPGSVHEEWIKVGFEYPMRICQLVVAESFNPGTISKIEITDTQGTSHRIYENTNPGAIPEKGRMLSVLMDTTTFPITSAKVVLKTNSVPGWNHIDAIGISTGKEKLEAKINLPEKLTTSVEIEHLPVQINSAYDEILPIISPDGKTLYFDRKNHPENFRKTSEKVTKDDIWVTTFENGQWTTARQMPAPLNNFNHNYICSVTPDGNTLLLGNVYHQDGSASGGVSISNKIKEGWSFPEKLIIQNYENLSKFSEYSLANNKKVLLLAIEDSTSYGDRDLYVSFKTKNATGKEVWSKPLNLGSKINTAAPELTPFLASDGYTLYFSSMGFSGYGSADMYMARRLDDTWTNWTEPVNLGPVFNSEDWDASYTIDASGEYAYFVSYKNSIDKSADLFRARLPETLRPDPVVLISGKVLNHKTHEPLAAEIVYEDLRSGKEVGTAFSDPSTGIYKIILPVNHRYGFWARAESYLSQHENIDLSHTAHYSELQKDLYLTPLEVGQSIVLNNIFFYQSKDLLLKESFSELNRIAETILKHPHLEVVLEGHTDIGGDPTLNMELSKERVKAVKTYLISKGVDSLRIKTKAFGSTRPLSRSRDPEHKKMNRRVEFRVLKM</sequence>
<dbReference type="InterPro" id="IPR006665">
    <property type="entry name" value="OmpA-like"/>
</dbReference>
<dbReference type="GO" id="GO:0009279">
    <property type="term" value="C:cell outer membrane"/>
    <property type="evidence" value="ECO:0007669"/>
    <property type="project" value="UniProtKB-SubCell"/>
</dbReference>
<protein>
    <submittedName>
        <fullName evidence="6">OmpA family protein</fullName>
    </submittedName>
</protein>
<evidence type="ECO:0000313" key="7">
    <source>
        <dbReference type="Proteomes" id="UP001403385"/>
    </source>
</evidence>
<dbReference type="PANTHER" id="PTHR30329:SF21">
    <property type="entry name" value="LIPOPROTEIN YIAD-RELATED"/>
    <property type="match status" value="1"/>
</dbReference>
<comment type="subcellular location">
    <subcellularLocation>
        <location evidence="1">Cell outer membrane</location>
    </subcellularLocation>
</comment>
<dbReference type="SUPFAM" id="SSF82171">
    <property type="entry name" value="DPP6 N-terminal domain-like"/>
    <property type="match status" value="1"/>
</dbReference>
<dbReference type="SUPFAM" id="SSF103088">
    <property type="entry name" value="OmpA-like"/>
    <property type="match status" value="1"/>
</dbReference>
<dbReference type="InterPro" id="IPR011659">
    <property type="entry name" value="WD40"/>
</dbReference>
<keyword evidence="7" id="KW-1185">Reference proteome</keyword>
<dbReference type="EMBL" id="JBDKWZ010000012">
    <property type="protein sequence ID" value="MEN7550171.1"/>
    <property type="molecule type" value="Genomic_DNA"/>
</dbReference>
<dbReference type="Pfam" id="PF00691">
    <property type="entry name" value="OmpA"/>
    <property type="match status" value="1"/>
</dbReference>
<dbReference type="PROSITE" id="PS51123">
    <property type="entry name" value="OMPA_2"/>
    <property type="match status" value="1"/>
</dbReference>
<dbReference type="InterPro" id="IPR050330">
    <property type="entry name" value="Bact_OuterMem_StrucFunc"/>
</dbReference>
<evidence type="ECO:0000259" key="5">
    <source>
        <dbReference type="PROSITE" id="PS51123"/>
    </source>
</evidence>
<evidence type="ECO:0000313" key="6">
    <source>
        <dbReference type="EMBL" id="MEN7550171.1"/>
    </source>
</evidence>
<dbReference type="AlphaFoldDB" id="A0AAW9SB32"/>
<keyword evidence="2 4" id="KW-0472">Membrane</keyword>
<organism evidence="6 7">
    <name type="scientific">Rapidithrix thailandica</name>
    <dbReference type="NCBI Taxonomy" id="413964"/>
    <lineage>
        <taxon>Bacteria</taxon>
        <taxon>Pseudomonadati</taxon>
        <taxon>Bacteroidota</taxon>
        <taxon>Cytophagia</taxon>
        <taxon>Cytophagales</taxon>
        <taxon>Flammeovirgaceae</taxon>
        <taxon>Rapidithrix</taxon>
    </lineage>
</organism>
<dbReference type="Gene3D" id="3.30.1330.60">
    <property type="entry name" value="OmpA-like domain"/>
    <property type="match status" value="1"/>
</dbReference>
<dbReference type="PANTHER" id="PTHR30329">
    <property type="entry name" value="STATOR ELEMENT OF FLAGELLAR MOTOR COMPLEX"/>
    <property type="match status" value="1"/>
</dbReference>
<dbReference type="Gene3D" id="2.115.10.20">
    <property type="entry name" value="Glycosyl hydrolase domain, family 43"/>
    <property type="match status" value="1"/>
</dbReference>
<dbReference type="InterPro" id="IPR006664">
    <property type="entry name" value="OMP_bac"/>
</dbReference>
<gene>
    <name evidence="6" type="ORF">AAG747_19785</name>
</gene>
<name>A0AAW9SB32_9BACT</name>
<dbReference type="CDD" id="cd07185">
    <property type="entry name" value="OmpA_C-like"/>
    <property type="match status" value="1"/>
</dbReference>
<dbReference type="InterPro" id="IPR036737">
    <property type="entry name" value="OmpA-like_sf"/>
</dbReference>
<evidence type="ECO:0000256" key="3">
    <source>
        <dbReference type="ARBA" id="ARBA00023237"/>
    </source>
</evidence>
<evidence type="ECO:0000256" key="2">
    <source>
        <dbReference type="ARBA" id="ARBA00023136"/>
    </source>
</evidence>
<keyword evidence="3" id="KW-0998">Cell outer membrane</keyword>
<evidence type="ECO:0000256" key="1">
    <source>
        <dbReference type="ARBA" id="ARBA00004442"/>
    </source>
</evidence>
<proteinExistence type="predicted"/>
<evidence type="ECO:0000256" key="4">
    <source>
        <dbReference type="PROSITE-ProRule" id="PRU00473"/>
    </source>
</evidence>
<dbReference type="Pfam" id="PF07676">
    <property type="entry name" value="PD40"/>
    <property type="match status" value="2"/>
</dbReference>